<organism evidence="6 7">
    <name type="scientific">Amycolatopsis minnesotensis</name>
    <dbReference type="NCBI Taxonomy" id="337894"/>
    <lineage>
        <taxon>Bacteria</taxon>
        <taxon>Bacillati</taxon>
        <taxon>Actinomycetota</taxon>
        <taxon>Actinomycetes</taxon>
        <taxon>Pseudonocardiales</taxon>
        <taxon>Pseudonocardiaceae</taxon>
        <taxon>Amycolatopsis</taxon>
    </lineage>
</organism>
<sequence length="323" mass="34616">MDLGPQHLRMLDAIAAGESISRGAVRLGLSQPAVSAMLSRVEQHFGARLFTRTAAGVVPTAIGAEVVARARAILFGLDDLTAALVPDPREGRTRKVLRVGAQPSPALNLLAPELGSLLPSAKVWLRVDHGQPRIVSLLESGALDVGIVQEPVGSPLTLPAGVGRHVLIPREPVFVGLSAQDPLATRAEIALGELSANEWIDDPLEEGAWPSYFRRACASAGFQPQVSFWTGDWHLARTLVRSGQAIGLYHPTSRPLDGLALVPLRDAPLAQRISVLWRAGADRAARRLIGALVHVYAELADANPAYARWWTRNADARPVPARP</sequence>
<protein>
    <submittedName>
        <fullName evidence="6">LysR family transcriptional regulator</fullName>
    </submittedName>
</protein>
<evidence type="ECO:0000256" key="4">
    <source>
        <dbReference type="ARBA" id="ARBA00023163"/>
    </source>
</evidence>
<gene>
    <name evidence="6" type="ORF">GCM10009754_25170</name>
</gene>
<dbReference type="InterPro" id="IPR036390">
    <property type="entry name" value="WH_DNA-bd_sf"/>
</dbReference>
<evidence type="ECO:0000313" key="6">
    <source>
        <dbReference type="EMBL" id="GAA1954594.1"/>
    </source>
</evidence>
<evidence type="ECO:0000259" key="5">
    <source>
        <dbReference type="PROSITE" id="PS50931"/>
    </source>
</evidence>
<evidence type="ECO:0000313" key="7">
    <source>
        <dbReference type="Proteomes" id="UP001501116"/>
    </source>
</evidence>
<proteinExistence type="inferred from homology"/>
<dbReference type="Pfam" id="PF00126">
    <property type="entry name" value="HTH_1"/>
    <property type="match status" value="1"/>
</dbReference>
<dbReference type="PANTHER" id="PTHR30346:SF30">
    <property type="entry name" value="SMALL NEUTRAL PROTEASE REGULATORY PROTEIN"/>
    <property type="match status" value="1"/>
</dbReference>
<evidence type="ECO:0000256" key="2">
    <source>
        <dbReference type="ARBA" id="ARBA00023015"/>
    </source>
</evidence>
<dbReference type="PANTHER" id="PTHR30346">
    <property type="entry name" value="TRANSCRIPTIONAL DUAL REGULATOR HCAR-RELATED"/>
    <property type="match status" value="1"/>
</dbReference>
<evidence type="ECO:0000256" key="3">
    <source>
        <dbReference type="ARBA" id="ARBA00023125"/>
    </source>
</evidence>
<accession>A0ABP5BY23</accession>
<dbReference type="PRINTS" id="PR00039">
    <property type="entry name" value="HTHLYSR"/>
</dbReference>
<comment type="caution">
    <text evidence="6">The sequence shown here is derived from an EMBL/GenBank/DDBJ whole genome shotgun (WGS) entry which is preliminary data.</text>
</comment>
<dbReference type="InterPro" id="IPR000847">
    <property type="entry name" value="LysR_HTH_N"/>
</dbReference>
<keyword evidence="4" id="KW-0804">Transcription</keyword>
<feature type="domain" description="HTH lysR-type" evidence="5">
    <location>
        <begin position="1"/>
        <end position="60"/>
    </location>
</feature>
<name>A0ABP5BY23_9PSEU</name>
<dbReference type="SUPFAM" id="SSF46785">
    <property type="entry name" value="Winged helix' DNA-binding domain"/>
    <property type="match status" value="1"/>
</dbReference>
<keyword evidence="2" id="KW-0805">Transcription regulation</keyword>
<comment type="similarity">
    <text evidence="1">Belongs to the LysR transcriptional regulatory family.</text>
</comment>
<dbReference type="Pfam" id="PF03466">
    <property type="entry name" value="LysR_substrate"/>
    <property type="match status" value="1"/>
</dbReference>
<dbReference type="Gene3D" id="3.40.190.290">
    <property type="match status" value="1"/>
</dbReference>
<reference evidence="7" key="1">
    <citation type="journal article" date="2019" name="Int. J. Syst. Evol. Microbiol.">
        <title>The Global Catalogue of Microorganisms (GCM) 10K type strain sequencing project: providing services to taxonomists for standard genome sequencing and annotation.</title>
        <authorList>
            <consortium name="The Broad Institute Genomics Platform"/>
            <consortium name="The Broad Institute Genome Sequencing Center for Infectious Disease"/>
            <person name="Wu L."/>
            <person name="Ma J."/>
        </authorList>
    </citation>
    <scope>NUCLEOTIDE SEQUENCE [LARGE SCALE GENOMIC DNA]</scope>
    <source>
        <strain evidence="7">JCM 14545</strain>
    </source>
</reference>
<dbReference type="InterPro" id="IPR005119">
    <property type="entry name" value="LysR_subst-bd"/>
</dbReference>
<dbReference type="EMBL" id="BAAANN010000008">
    <property type="protein sequence ID" value="GAA1954594.1"/>
    <property type="molecule type" value="Genomic_DNA"/>
</dbReference>
<dbReference type="PROSITE" id="PS50931">
    <property type="entry name" value="HTH_LYSR"/>
    <property type="match status" value="1"/>
</dbReference>
<keyword evidence="3" id="KW-0238">DNA-binding</keyword>
<evidence type="ECO:0000256" key="1">
    <source>
        <dbReference type="ARBA" id="ARBA00009437"/>
    </source>
</evidence>
<dbReference type="Proteomes" id="UP001501116">
    <property type="component" value="Unassembled WGS sequence"/>
</dbReference>
<dbReference type="SUPFAM" id="SSF53850">
    <property type="entry name" value="Periplasmic binding protein-like II"/>
    <property type="match status" value="1"/>
</dbReference>
<dbReference type="Gene3D" id="1.10.10.10">
    <property type="entry name" value="Winged helix-like DNA-binding domain superfamily/Winged helix DNA-binding domain"/>
    <property type="match status" value="1"/>
</dbReference>
<dbReference type="InterPro" id="IPR036388">
    <property type="entry name" value="WH-like_DNA-bd_sf"/>
</dbReference>
<keyword evidence="7" id="KW-1185">Reference proteome</keyword>